<dbReference type="GO" id="GO:0004519">
    <property type="term" value="F:endonuclease activity"/>
    <property type="evidence" value="ECO:0007669"/>
    <property type="project" value="UniProtKB-KW"/>
</dbReference>
<dbReference type="Proteomes" id="UP000198863">
    <property type="component" value="Unassembled WGS sequence"/>
</dbReference>
<dbReference type="AlphaFoldDB" id="A0A1G7XRK4"/>
<feature type="domain" description="Endonuclease/exonuclease/phosphatase" evidence="1">
    <location>
        <begin position="98"/>
        <end position="305"/>
    </location>
</feature>
<dbReference type="InterPro" id="IPR036691">
    <property type="entry name" value="Endo/exonu/phosph_ase_sf"/>
</dbReference>
<dbReference type="RefSeq" id="WP_091066858.1">
    <property type="nucleotide sequence ID" value="NZ_FNCF01000006.1"/>
</dbReference>
<dbReference type="SUPFAM" id="SSF56219">
    <property type="entry name" value="DNase I-like"/>
    <property type="match status" value="1"/>
</dbReference>
<reference evidence="3" key="1">
    <citation type="submission" date="2016-10" db="EMBL/GenBank/DDBJ databases">
        <authorList>
            <person name="Varghese N."/>
            <person name="Submissions S."/>
        </authorList>
    </citation>
    <scope>NUCLEOTIDE SEQUENCE [LARGE SCALE GENOMIC DNA]</scope>
    <source>
        <strain evidence="3">DSM 44526</strain>
    </source>
</reference>
<keyword evidence="2" id="KW-0540">Nuclease</keyword>
<accession>A0A1G7XRK4</accession>
<evidence type="ECO:0000259" key="1">
    <source>
        <dbReference type="Pfam" id="PF03372"/>
    </source>
</evidence>
<keyword evidence="2" id="KW-0269">Exonuclease</keyword>
<protein>
    <submittedName>
        <fullName evidence="2">Uncharacterized conserved protein YafD, endonuclease/exonuclease/phosphatase (EEP) superfamily</fullName>
    </submittedName>
</protein>
<dbReference type="EMBL" id="FNCF01000006">
    <property type="protein sequence ID" value="SDG86673.1"/>
    <property type="molecule type" value="Genomic_DNA"/>
</dbReference>
<evidence type="ECO:0000313" key="2">
    <source>
        <dbReference type="EMBL" id="SDG86673.1"/>
    </source>
</evidence>
<dbReference type="GO" id="GO:0004527">
    <property type="term" value="F:exonuclease activity"/>
    <property type="evidence" value="ECO:0007669"/>
    <property type="project" value="UniProtKB-KW"/>
</dbReference>
<dbReference type="InterPro" id="IPR005135">
    <property type="entry name" value="Endo/exonuclease/phosphatase"/>
</dbReference>
<dbReference type="Pfam" id="PF03372">
    <property type="entry name" value="Exo_endo_phos"/>
    <property type="match status" value="1"/>
</dbReference>
<keyword evidence="3" id="KW-1185">Reference proteome</keyword>
<dbReference type="OrthoDB" id="2340043at2"/>
<name>A0A1G7XRK4_9ACTN</name>
<keyword evidence="2" id="KW-0378">Hydrolase</keyword>
<dbReference type="Gene3D" id="3.60.10.10">
    <property type="entry name" value="Endonuclease/exonuclease/phosphatase"/>
    <property type="match status" value="1"/>
</dbReference>
<organism evidence="2 3">
    <name type="scientific">Klenkia brasiliensis</name>
    <dbReference type="NCBI Taxonomy" id="333142"/>
    <lineage>
        <taxon>Bacteria</taxon>
        <taxon>Bacillati</taxon>
        <taxon>Actinomycetota</taxon>
        <taxon>Actinomycetes</taxon>
        <taxon>Geodermatophilales</taxon>
        <taxon>Geodermatophilaceae</taxon>
        <taxon>Klenkia</taxon>
    </lineage>
</organism>
<sequence>MSTVRRELLPLALTVPWAVCAGLRATGTERGWPLVPGMSFVPYAAASAVLPLGVAAARRAPLATVVAAAAAGVLAGATAGRTVAAPPPGAGPRVRIVSANLLHGRADPAVLVELVRSFDADVLCLVELTPDADRRFRDAGLADLLPSEHVRGHRPGAPPAAGGAVWTRLEVLGRSGAPGRFEQPVVRLAVPGGPDLEVVAVHTDPPVTTRRTRRWEREMAQLPAAGGDVLRVLAGDFNATPDHATYRRLLARGYADAGARTGRSLVHTWTPEGRPQPRLTLDHVLADRRIGVASFEVHDLPGSDHRALAAELVLPPV</sequence>
<keyword evidence="2" id="KW-0255">Endonuclease</keyword>
<proteinExistence type="predicted"/>
<evidence type="ECO:0000313" key="3">
    <source>
        <dbReference type="Proteomes" id="UP000198863"/>
    </source>
</evidence>
<gene>
    <name evidence="2" type="ORF">SAMN05660324_3768</name>
</gene>